<accession>A0ABQ8WTE6</accession>
<name>A0ABQ8WTE6_PENCH</name>
<keyword evidence="2" id="KW-1185">Reference proteome</keyword>
<reference evidence="1 2" key="1">
    <citation type="journal article" date="2023" name="IMA Fungus">
        <title>Comparative genomic study of the Penicillium genus elucidates a diverse pangenome and 15 lateral gene transfer events.</title>
        <authorList>
            <person name="Petersen C."/>
            <person name="Sorensen T."/>
            <person name="Nielsen M.R."/>
            <person name="Sondergaard T.E."/>
            <person name="Sorensen J.L."/>
            <person name="Fitzpatrick D.A."/>
            <person name="Frisvad J.C."/>
            <person name="Nielsen K.L."/>
        </authorList>
    </citation>
    <scope>NUCLEOTIDE SEQUENCE [LARGE SCALE GENOMIC DNA]</scope>
    <source>
        <strain evidence="1 2">IBT 3361</strain>
    </source>
</reference>
<dbReference type="Proteomes" id="UP001220256">
    <property type="component" value="Unassembled WGS sequence"/>
</dbReference>
<protein>
    <submittedName>
        <fullName evidence="1">Uncharacterized protein</fullName>
    </submittedName>
</protein>
<organism evidence="1 2">
    <name type="scientific">Penicillium chrysogenum</name>
    <name type="common">Penicillium notatum</name>
    <dbReference type="NCBI Taxonomy" id="5076"/>
    <lineage>
        <taxon>Eukaryota</taxon>
        <taxon>Fungi</taxon>
        <taxon>Dikarya</taxon>
        <taxon>Ascomycota</taxon>
        <taxon>Pezizomycotina</taxon>
        <taxon>Eurotiomycetes</taxon>
        <taxon>Eurotiomycetidae</taxon>
        <taxon>Eurotiales</taxon>
        <taxon>Aspergillaceae</taxon>
        <taxon>Penicillium</taxon>
        <taxon>Penicillium chrysogenum species complex</taxon>
    </lineage>
</organism>
<evidence type="ECO:0000313" key="2">
    <source>
        <dbReference type="Proteomes" id="UP001220256"/>
    </source>
</evidence>
<proteinExistence type="predicted"/>
<evidence type="ECO:0000313" key="1">
    <source>
        <dbReference type="EMBL" id="KAJ5282235.1"/>
    </source>
</evidence>
<sequence>MDCHFPWSAGLWEAENASSFSRIAMSHSTELPLPPLKDVVAQLLETPLSNDRIPWGLSVSVEHLLILIYAINSLAFQARAGLLRYLSLDRIRCASGNWKLIWDSVIGLLDKDQFLHLGYPKHAQELWWLLNATLDATGRSDVSLRYMDNTATDDLGDLNEFIQWCHQAPS</sequence>
<comment type="caution">
    <text evidence="1">The sequence shown here is derived from an EMBL/GenBank/DDBJ whole genome shotgun (WGS) entry which is preliminary data.</text>
</comment>
<gene>
    <name evidence="1" type="ORF">N7505_000215</name>
</gene>
<dbReference type="EMBL" id="JAPVEB010000001">
    <property type="protein sequence ID" value="KAJ5282235.1"/>
    <property type="molecule type" value="Genomic_DNA"/>
</dbReference>